<dbReference type="STRING" id="298654.FraEuI1c_2542"/>
<gene>
    <name evidence="2" type="ordered locus">FraEuI1c_2542</name>
</gene>
<dbReference type="InterPro" id="IPR011009">
    <property type="entry name" value="Kinase-like_dom_sf"/>
</dbReference>
<keyword evidence="2" id="KW-0808">Transferase</keyword>
<keyword evidence="3" id="KW-1185">Reference proteome</keyword>
<evidence type="ECO:0000313" key="3">
    <source>
        <dbReference type="Proteomes" id="UP000002484"/>
    </source>
</evidence>
<dbReference type="InterPro" id="IPR041726">
    <property type="entry name" value="ACAD10_11_N"/>
</dbReference>
<dbReference type="EMBL" id="CP002299">
    <property type="protein sequence ID" value="ADP80576.1"/>
    <property type="molecule type" value="Genomic_DNA"/>
</dbReference>
<dbReference type="Proteomes" id="UP000002484">
    <property type="component" value="Chromosome"/>
</dbReference>
<dbReference type="PANTHER" id="PTHR21310">
    <property type="entry name" value="AMINOGLYCOSIDE PHOSPHOTRANSFERASE-RELATED-RELATED"/>
    <property type="match status" value="1"/>
</dbReference>
<protein>
    <submittedName>
        <fullName evidence="2">Aminoglycoside phosphotransferase</fullName>
    </submittedName>
</protein>
<dbReference type="InterPro" id="IPR051678">
    <property type="entry name" value="AGP_Transferase"/>
</dbReference>
<reference evidence="2 3" key="1">
    <citation type="submission" date="2010-10" db="EMBL/GenBank/DDBJ databases">
        <title>Complete sequence of Frankia sp. EuI1c.</title>
        <authorList>
            <consortium name="US DOE Joint Genome Institute"/>
            <person name="Lucas S."/>
            <person name="Copeland A."/>
            <person name="Lapidus A."/>
            <person name="Cheng J.-F."/>
            <person name="Bruce D."/>
            <person name="Goodwin L."/>
            <person name="Pitluck S."/>
            <person name="Chertkov O."/>
            <person name="Detter J.C."/>
            <person name="Han C."/>
            <person name="Tapia R."/>
            <person name="Land M."/>
            <person name="Hauser L."/>
            <person name="Jeffries C."/>
            <person name="Kyrpides N."/>
            <person name="Ivanova N."/>
            <person name="Mikhailova N."/>
            <person name="Beauchemin N."/>
            <person name="Sen A."/>
            <person name="Sur S.A."/>
            <person name="Gtari M."/>
            <person name="Wall L."/>
            <person name="Tisa L."/>
            <person name="Woyke T."/>
        </authorList>
    </citation>
    <scope>NUCLEOTIDE SEQUENCE [LARGE SCALE GENOMIC DNA]</scope>
    <source>
        <strain evidence="3">DSM 45817 / CECT 9037 / EuI1c</strain>
    </source>
</reference>
<evidence type="ECO:0000259" key="1">
    <source>
        <dbReference type="Pfam" id="PF01636"/>
    </source>
</evidence>
<organism evidence="2 3">
    <name type="scientific">Pseudofrankia inefficax (strain DSM 45817 / CECT 9037 / DDB 130130 / EuI1c)</name>
    <name type="common">Frankia inefficax</name>
    <dbReference type="NCBI Taxonomy" id="298654"/>
    <lineage>
        <taxon>Bacteria</taxon>
        <taxon>Bacillati</taxon>
        <taxon>Actinomycetota</taxon>
        <taxon>Actinomycetes</taxon>
        <taxon>Frankiales</taxon>
        <taxon>Frankiaceae</taxon>
        <taxon>Pseudofrankia</taxon>
    </lineage>
</organism>
<sequence length="366" mass="40697">MRGTDDLHRLTGWLAERMPAASGLRIENADRITFGHSAEITALALAWTEGGTARRRDVVLRLCPPSPGLLEPYDMARQFTILRALEPTAVRGPAVLWLDESGDVLGRPFYVMAKVPGQVYEQHIPAELEASPTTIHRMTQGIIEQLAAIHSVDPGERGLAGEGEGRTYLADQLAHWSAELRRVRKDRLPALERLHEALVERRPVPSERITLVHGDVKPGNFAFEGGEVTGVFDWELAGIGDPLADIGYLELFWNVPVHFTSRPAALAFEDAVAYYERLTGIPVRHRDWYRSFQTFKTCVILLVGTMMFDSGASDDLRFAEMGLAIPHYTRAALRDLGVADDLDPGPVRASRERYREVRDRLAAAAS</sequence>
<dbReference type="InterPro" id="IPR002575">
    <property type="entry name" value="Aminoglycoside_PTrfase"/>
</dbReference>
<dbReference type="GO" id="GO:0016740">
    <property type="term" value="F:transferase activity"/>
    <property type="evidence" value="ECO:0007669"/>
    <property type="project" value="UniProtKB-KW"/>
</dbReference>
<dbReference type="InParanoid" id="E3J3U3"/>
<dbReference type="PANTHER" id="PTHR21310:SF40">
    <property type="entry name" value="AMINOGLYCOSIDE PHOSPHOTRANSFERASE DOMAIN-CONTAINING PROTEIN-RELATED"/>
    <property type="match status" value="1"/>
</dbReference>
<accession>E3J3U3</accession>
<dbReference type="Gene3D" id="3.90.1200.10">
    <property type="match status" value="1"/>
</dbReference>
<dbReference type="eggNOG" id="COG3173">
    <property type="taxonomic scope" value="Bacteria"/>
</dbReference>
<dbReference type="SUPFAM" id="SSF56112">
    <property type="entry name" value="Protein kinase-like (PK-like)"/>
    <property type="match status" value="1"/>
</dbReference>
<dbReference type="HOGENOM" id="CLU_007526_0_0_11"/>
<dbReference type="AlphaFoldDB" id="E3J3U3"/>
<dbReference type="KEGG" id="fri:FraEuI1c_2542"/>
<dbReference type="Gene3D" id="3.30.200.20">
    <property type="entry name" value="Phosphorylase Kinase, domain 1"/>
    <property type="match status" value="1"/>
</dbReference>
<dbReference type="Pfam" id="PF01636">
    <property type="entry name" value="APH"/>
    <property type="match status" value="1"/>
</dbReference>
<evidence type="ECO:0000313" key="2">
    <source>
        <dbReference type="EMBL" id="ADP80576.1"/>
    </source>
</evidence>
<proteinExistence type="predicted"/>
<feature type="domain" description="Aminoglycoside phosphotransferase" evidence="1">
    <location>
        <begin position="52"/>
        <end position="253"/>
    </location>
</feature>
<dbReference type="CDD" id="cd05154">
    <property type="entry name" value="ACAD10_11_N-like"/>
    <property type="match status" value="1"/>
</dbReference>
<name>E3J3U3_PSEI1</name>